<keyword evidence="6" id="KW-1185">Reference proteome</keyword>
<dbReference type="Pfam" id="PF12796">
    <property type="entry name" value="Ank_2"/>
    <property type="match status" value="1"/>
</dbReference>
<dbReference type="PROSITE" id="PS50088">
    <property type="entry name" value="ANK_REPEAT"/>
    <property type="match status" value="1"/>
</dbReference>
<name>A0A6L2PA56_COPFO</name>
<evidence type="ECO:0000256" key="3">
    <source>
        <dbReference type="PROSITE-ProRule" id="PRU00023"/>
    </source>
</evidence>
<evidence type="ECO:0000256" key="1">
    <source>
        <dbReference type="ARBA" id="ARBA00022737"/>
    </source>
</evidence>
<comment type="caution">
    <text evidence="5">The sequence shown here is derived from an EMBL/GenBank/DDBJ whole genome shotgun (WGS) entry which is preliminary data.</text>
</comment>
<proteinExistence type="predicted"/>
<dbReference type="SUPFAM" id="SSF48403">
    <property type="entry name" value="Ankyrin repeat"/>
    <property type="match status" value="1"/>
</dbReference>
<dbReference type="PANTHER" id="PTHR24189">
    <property type="entry name" value="MYOTROPHIN"/>
    <property type="match status" value="1"/>
</dbReference>
<dbReference type="OrthoDB" id="71307at2759"/>
<dbReference type="SMART" id="SM00248">
    <property type="entry name" value="ANK"/>
    <property type="match status" value="4"/>
</dbReference>
<dbReference type="InParanoid" id="A0A6L2PA56"/>
<sequence>PNNNVLLQSAPEFPFDEQSSLPEPNNNFLLPSSQGSPYGEESCPLPDVEQEDLDIWLNGDSSNVDRGNTENTGGDNQFRHLEVRDDLSCLNSPNIHPEQNELRPDAAWPIPVSTSLPYRQAESIASLSSPSSGSRYSSECSPSSSPVPSLADSVTGKSDSDIENELWKIESNLQKGYGSLTDVQSCSAQCVNDRGLNNLVSSSVICGQPYYSLATHLSVNFQPSESAIRFQPAQPANPAVSVQSATTISVQPGLQNIQLASSRNTQTVIIQRNVQPFIYVPPQQPHIQRGPVIPETVAVSARERLLAEVDKKVKDRVVMTLAKLTDDQLSKGDEHGDTQLMILIVNEHEHKLEQIYVMVSMLKNIPGGLAVRNAQNQSALSLACVFLHHMPFVARFIAEVYEDGNTLLHILCAKGDSHVDVLAELLSMKDHNGAPCFDINQHNYREGTPLHVAVKMHSKKVDCSRTIAFLLSQGTDVLAQERSGGMTALHMAIKESCDPLLVQLLLQAAERRNINLVSKGDYTGDTALHYVALRNDIVLQQQARVFQLLVMYGAVSNRCGSQGRTPLALVSAERKRVRVTFTLNQ</sequence>
<dbReference type="InterPro" id="IPR036770">
    <property type="entry name" value="Ankyrin_rpt-contain_sf"/>
</dbReference>
<feature type="region of interest" description="Disordered" evidence="4">
    <location>
        <begin position="127"/>
        <end position="158"/>
    </location>
</feature>
<dbReference type="EMBL" id="BLKM01000029">
    <property type="protein sequence ID" value="GFG28200.1"/>
    <property type="molecule type" value="Genomic_DNA"/>
</dbReference>
<feature type="compositionally biased region" description="Polar residues" evidence="4">
    <location>
        <begin position="17"/>
        <end position="36"/>
    </location>
</feature>
<feature type="compositionally biased region" description="Polar residues" evidence="4">
    <location>
        <begin position="59"/>
        <end position="75"/>
    </location>
</feature>
<reference evidence="6" key="1">
    <citation type="submission" date="2020-01" db="EMBL/GenBank/DDBJ databases">
        <title>Draft genome sequence of the Termite Coptotermes fromosanus.</title>
        <authorList>
            <person name="Itakura S."/>
            <person name="Yosikawa Y."/>
            <person name="Umezawa K."/>
        </authorList>
    </citation>
    <scope>NUCLEOTIDE SEQUENCE [LARGE SCALE GENOMIC DNA]</scope>
</reference>
<dbReference type="Gene3D" id="1.25.40.20">
    <property type="entry name" value="Ankyrin repeat-containing domain"/>
    <property type="match status" value="1"/>
</dbReference>
<evidence type="ECO:0000313" key="5">
    <source>
        <dbReference type="EMBL" id="GFG28200.1"/>
    </source>
</evidence>
<dbReference type="PANTHER" id="PTHR24189:SF50">
    <property type="entry name" value="ANKYRIN REPEAT AND SOCS BOX PROTEIN 2"/>
    <property type="match status" value="1"/>
</dbReference>
<gene>
    <name evidence="5" type="ORF">Cfor_03493</name>
</gene>
<keyword evidence="2 3" id="KW-0040">ANK repeat</keyword>
<protein>
    <submittedName>
        <fullName evidence="5">Uncharacterized protein</fullName>
    </submittedName>
</protein>
<dbReference type="InterPro" id="IPR002110">
    <property type="entry name" value="Ankyrin_rpt"/>
</dbReference>
<organism evidence="5 6">
    <name type="scientific">Coptotermes formosanus</name>
    <name type="common">Formosan subterranean termite</name>
    <dbReference type="NCBI Taxonomy" id="36987"/>
    <lineage>
        <taxon>Eukaryota</taxon>
        <taxon>Metazoa</taxon>
        <taxon>Ecdysozoa</taxon>
        <taxon>Arthropoda</taxon>
        <taxon>Hexapoda</taxon>
        <taxon>Insecta</taxon>
        <taxon>Pterygota</taxon>
        <taxon>Neoptera</taxon>
        <taxon>Polyneoptera</taxon>
        <taxon>Dictyoptera</taxon>
        <taxon>Blattodea</taxon>
        <taxon>Blattoidea</taxon>
        <taxon>Termitoidae</taxon>
        <taxon>Rhinotermitidae</taxon>
        <taxon>Coptotermes</taxon>
    </lineage>
</organism>
<dbReference type="InterPro" id="IPR050745">
    <property type="entry name" value="Multifunctional_regulatory"/>
</dbReference>
<keyword evidence="1" id="KW-0677">Repeat</keyword>
<accession>A0A6L2PA56</accession>
<evidence type="ECO:0000256" key="4">
    <source>
        <dbReference type="SAM" id="MobiDB-lite"/>
    </source>
</evidence>
<feature type="repeat" description="ANK" evidence="3">
    <location>
        <begin position="445"/>
        <end position="482"/>
    </location>
</feature>
<feature type="non-terminal residue" evidence="5">
    <location>
        <position position="1"/>
    </location>
</feature>
<evidence type="ECO:0000313" key="6">
    <source>
        <dbReference type="Proteomes" id="UP000502823"/>
    </source>
</evidence>
<dbReference type="Proteomes" id="UP000502823">
    <property type="component" value="Unassembled WGS sequence"/>
</dbReference>
<evidence type="ECO:0000256" key="2">
    <source>
        <dbReference type="ARBA" id="ARBA00023043"/>
    </source>
</evidence>
<dbReference type="AlphaFoldDB" id="A0A6L2PA56"/>
<feature type="region of interest" description="Disordered" evidence="4">
    <location>
        <begin position="1"/>
        <end position="79"/>
    </location>
</feature>
<feature type="compositionally biased region" description="Low complexity" evidence="4">
    <location>
        <begin position="127"/>
        <end position="149"/>
    </location>
</feature>